<feature type="compositionally biased region" description="Low complexity" evidence="1">
    <location>
        <begin position="81"/>
        <end position="94"/>
    </location>
</feature>
<gene>
    <name evidence="4" type="ORF">FC91_GL001906</name>
</gene>
<dbReference type="SMART" id="SM00278">
    <property type="entry name" value="HhH1"/>
    <property type="match status" value="2"/>
</dbReference>
<protein>
    <submittedName>
        <fullName evidence="4">DNA uptake protein related DNA-binding protein</fullName>
    </submittedName>
</protein>
<evidence type="ECO:0000256" key="1">
    <source>
        <dbReference type="SAM" id="MobiDB-lite"/>
    </source>
</evidence>
<comment type="caution">
    <text evidence="4">The sequence shown here is derived from an EMBL/GenBank/DDBJ whole genome shotgun (WGS) entry which is preliminary data.</text>
</comment>
<dbReference type="InterPro" id="IPR003583">
    <property type="entry name" value="Hlx-hairpin-Hlx_DNA-bd_motif"/>
</dbReference>
<dbReference type="NCBIfam" id="TIGR00426">
    <property type="entry name" value="competence protein ComEA helix-hairpin-helix repeat region"/>
    <property type="match status" value="1"/>
</dbReference>
<dbReference type="Gene3D" id="1.10.150.280">
    <property type="entry name" value="AF1531-like domain"/>
    <property type="match status" value="1"/>
</dbReference>
<evidence type="ECO:0000259" key="3">
    <source>
        <dbReference type="SMART" id="SM00278"/>
    </source>
</evidence>
<keyword evidence="2" id="KW-0812">Transmembrane</keyword>
<dbReference type="Gene3D" id="3.10.560.10">
    <property type="entry name" value="Outer membrane lipoprotein wza domain like"/>
    <property type="match status" value="1"/>
</dbReference>
<evidence type="ECO:0000256" key="2">
    <source>
        <dbReference type="SAM" id="Phobius"/>
    </source>
</evidence>
<dbReference type="InterPro" id="IPR004509">
    <property type="entry name" value="Competence_ComEA_HhH"/>
</dbReference>
<dbReference type="GO" id="GO:0015628">
    <property type="term" value="P:protein secretion by the type II secretion system"/>
    <property type="evidence" value="ECO:0007669"/>
    <property type="project" value="TreeGrafter"/>
</dbReference>
<reference evidence="4 5" key="1">
    <citation type="journal article" date="2015" name="Genome Announc.">
        <title>Expanding the biotechnology potential of lactobacilli through comparative genomics of 213 strains and associated genera.</title>
        <authorList>
            <person name="Sun Z."/>
            <person name="Harris H.M."/>
            <person name="McCann A."/>
            <person name="Guo C."/>
            <person name="Argimon S."/>
            <person name="Zhang W."/>
            <person name="Yang X."/>
            <person name="Jeffery I.B."/>
            <person name="Cooney J.C."/>
            <person name="Kagawa T.F."/>
            <person name="Liu W."/>
            <person name="Song Y."/>
            <person name="Salvetti E."/>
            <person name="Wrobel A."/>
            <person name="Rasinkangas P."/>
            <person name="Parkhill J."/>
            <person name="Rea M.C."/>
            <person name="O'Sullivan O."/>
            <person name="Ritari J."/>
            <person name="Douillard F.P."/>
            <person name="Paul Ross R."/>
            <person name="Yang R."/>
            <person name="Briner A.E."/>
            <person name="Felis G.E."/>
            <person name="de Vos W.M."/>
            <person name="Barrangou R."/>
            <person name="Klaenhammer T.R."/>
            <person name="Caufield P.W."/>
            <person name="Cui Y."/>
            <person name="Zhang H."/>
            <person name="O'Toole P.W."/>
        </authorList>
    </citation>
    <scope>NUCLEOTIDE SEQUENCE [LARGE SCALE GENOMIC DNA]</scope>
    <source>
        <strain evidence="4 5">DSM 16991</strain>
    </source>
</reference>
<keyword evidence="4" id="KW-0238">DNA-binding</keyword>
<dbReference type="GO" id="GO:0006281">
    <property type="term" value="P:DNA repair"/>
    <property type="evidence" value="ECO:0007669"/>
    <property type="project" value="InterPro"/>
</dbReference>
<keyword evidence="2" id="KW-1133">Transmembrane helix</keyword>
<name>A0A0R1XE66_9LACO</name>
<dbReference type="PATRIC" id="fig|1122147.4.peg.1975"/>
<evidence type="ECO:0000313" key="4">
    <source>
        <dbReference type="EMBL" id="KRM28442.1"/>
    </source>
</evidence>
<feature type="domain" description="Helix-hairpin-helix DNA-binding motif class 1" evidence="3">
    <location>
        <begin position="227"/>
        <end position="246"/>
    </location>
</feature>
<dbReference type="AlphaFoldDB" id="A0A0R1XE66"/>
<feature type="domain" description="Helix-hairpin-helix DNA-binding motif class 1" evidence="3">
    <location>
        <begin position="197"/>
        <end position="216"/>
    </location>
</feature>
<dbReference type="Pfam" id="PF10531">
    <property type="entry name" value="SLBB"/>
    <property type="match status" value="1"/>
</dbReference>
<feature type="transmembrane region" description="Helical" evidence="2">
    <location>
        <begin position="28"/>
        <end position="47"/>
    </location>
</feature>
<dbReference type="EMBL" id="AZFW01000032">
    <property type="protein sequence ID" value="KRM28442.1"/>
    <property type="molecule type" value="Genomic_DNA"/>
</dbReference>
<dbReference type="Pfam" id="PF12836">
    <property type="entry name" value="HHH_3"/>
    <property type="match status" value="1"/>
</dbReference>
<evidence type="ECO:0000313" key="5">
    <source>
        <dbReference type="Proteomes" id="UP000050949"/>
    </source>
</evidence>
<dbReference type="eggNOG" id="COG1555">
    <property type="taxonomic scope" value="Bacteria"/>
</dbReference>
<dbReference type="PANTHER" id="PTHR21180">
    <property type="entry name" value="ENDONUCLEASE/EXONUCLEASE/PHOSPHATASE FAMILY DOMAIN-CONTAINING PROTEIN 1"/>
    <property type="match status" value="1"/>
</dbReference>
<dbReference type="InterPro" id="IPR019554">
    <property type="entry name" value="Soluble_ligand-bd"/>
</dbReference>
<accession>A0A0R1XE66</accession>
<proteinExistence type="predicted"/>
<dbReference type="InterPro" id="IPR051675">
    <property type="entry name" value="Endo/Exo/Phosphatase_dom_1"/>
</dbReference>
<dbReference type="GO" id="GO:0003677">
    <property type="term" value="F:DNA binding"/>
    <property type="evidence" value="ECO:0007669"/>
    <property type="project" value="UniProtKB-KW"/>
</dbReference>
<dbReference type="PANTHER" id="PTHR21180:SF32">
    <property type="entry name" value="ENDONUCLEASE_EXONUCLEASE_PHOSPHATASE FAMILY DOMAIN-CONTAINING PROTEIN 1"/>
    <property type="match status" value="1"/>
</dbReference>
<organism evidence="4 5">
    <name type="scientific">Schleiferilactobacillus harbinensis DSM 16991</name>
    <dbReference type="NCBI Taxonomy" id="1122147"/>
    <lineage>
        <taxon>Bacteria</taxon>
        <taxon>Bacillati</taxon>
        <taxon>Bacillota</taxon>
        <taxon>Bacilli</taxon>
        <taxon>Lactobacillales</taxon>
        <taxon>Lactobacillaceae</taxon>
        <taxon>Schleiferilactobacillus</taxon>
    </lineage>
</organism>
<dbReference type="Proteomes" id="UP000050949">
    <property type="component" value="Unassembled WGS sequence"/>
</dbReference>
<sequence length="249" mass="26191">MTGKERKWQVMQRHRPTRPQWQQLLGRYWYLPIILLMALAGAGWWWLNRSPAGSSLDPAQPADVPARVASTSGRPAEESARPTTASSTASRPAAAAENQLWVDIQGAVRRPGVYQLPAKSRLDHAVKAAGGLLPEADRRQVNLAQPLTDGAAIVIPRPGEQSAAAAPSAQPAAVAGSGSTAASQTSGAININSATQTELEQVSGIGPKRAGDIIAYRDTHGAFQSLDELGEISGIGEKILATLKAALTV</sequence>
<keyword evidence="2" id="KW-0472">Membrane</keyword>
<dbReference type="GO" id="GO:0015627">
    <property type="term" value="C:type II protein secretion system complex"/>
    <property type="evidence" value="ECO:0007669"/>
    <property type="project" value="TreeGrafter"/>
</dbReference>
<dbReference type="SUPFAM" id="SSF47781">
    <property type="entry name" value="RuvA domain 2-like"/>
    <property type="match status" value="1"/>
</dbReference>
<dbReference type="InterPro" id="IPR010994">
    <property type="entry name" value="RuvA_2-like"/>
</dbReference>
<feature type="region of interest" description="Disordered" evidence="1">
    <location>
        <begin position="55"/>
        <end position="94"/>
    </location>
</feature>